<reference evidence="1 2" key="1">
    <citation type="submission" date="2024-02" db="EMBL/GenBank/DDBJ databases">
        <title>Deinococcus xinjiangensis NBRC 107630.</title>
        <authorList>
            <person name="Ichikawa N."/>
            <person name="Katano-Makiyama Y."/>
            <person name="Hidaka K."/>
        </authorList>
    </citation>
    <scope>NUCLEOTIDE SEQUENCE [LARGE SCALE GENOMIC DNA]</scope>
    <source>
        <strain evidence="1 2">NBRC 107630</strain>
    </source>
</reference>
<dbReference type="InterPro" id="IPR016031">
    <property type="entry name" value="Trp_RNA-bd_attenuator-like_dom"/>
</dbReference>
<dbReference type="NCBIfam" id="TIGR00266">
    <property type="entry name" value="TIGR00266 family protein"/>
    <property type="match status" value="1"/>
</dbReference>
<name>A0ABP9VCU8_9DEIO</name>
<keyword evidence="2" id="KW-1185">Reference proteome</keyword>
<proteinExistence type="predicted"/>
<evidence type="ECO:0000313" key="2">
    <source>
        <dbReference type="Proteomes" id="UP001458946"/>
    </source>
</evidence>
<comment type="caution">
    <text evidence="1">The sequence shown here is derived from an EMBL/GenBank/DDBJ whole genome shotgun (WGS) entry which is preliminary data.</text>
</comment>
<gene>
    <name evidence="1" type="ORF">Dxin01_02813</name>
</gene>
<dbReference type="PANTHER" id="PTHR43657">
    <property type="entry name" value="TRYPTOPHAN RNA-BINDING ATTENUATOR PROTEIN-LIKE PROTEIN"/>
    <property type="match status" value="1"/>
</dbReference>
<dbReference type="InterPro" id="IPR036983">
    <property type="entry name" value="AIM24_sf"/>
</dbReference>
<sequence length="244" mass="26089">MIPDLPTPPEEDGVTRSGMRYRIMGKVQPTVILDLDSRHGVFTDAGGMSWMTPTINMSTNMQGGLLSGLARAFSGATAFLIQLNTSTQGHVAFCADFPGKIVPLELDAGESIVTHKHAFVCAEQSVELAVTFTRRFGAGLIGGDGFVLQKLTGPGTAFVEMDGDALEYHLGAGESMLVEPGHVAMFDPSVDFSIEMMKGLRNLLFSGESMFFAKLTGPGRVWLNSMTVSKLAHRVGEYIPKAGG</sequence>
<evidence type="ECO:0000313" key="1">
    <source>
        <dbReference type="EMBL" id="GAA5503064.1"/>
    </source>
</evidence>
<organism evidence="1 2">
    <name type="scientific">Deinococcus xinjiangensis</name>
    <dbReference type="NCBI Taxonomy" id="457454"/>
    <lineage>
        <taxon>Bacteria</taxon>
        <taxon>Thermotogati</taxon>
        <taxon>Deinococcota</taxon>
        <taxon>Deinococci</taxon>
        <taxon>Deinococcales</taxon>
        <taxon>Deinococcaceae</taxon>
        <taxon>Deinococcus</taxon>
    </lineage>
</organism>
<dbReference type="PANTHER" id="PTHR43657:SF1">
    <property type="entry name" value="ALTERED INHERITANCE OF MITOCHONDRIA PROTEIN 24, MITOCHONDRIAL"/>
    <property type="match status" value="1"/>
</dbReference>
<protein>
    <submittedName>
        <fullName evidence="1">Uncharacterized protein M6_Spy0233</fullName>
    </submittedName>
</protein>
<dbReference type="SUPFAM" id="SSF51219">
    <property type="entry name" value="TRAP-like"/>
    <property type="match status" value="1"/>
</dbReference>
<accession>A0ABP9VCU8</accession>
<dbReference type="Gene3D" id="3.60.160.10">
    <property type="entry name" value="Mitochondrial biogenesis AIM24"/>
    <property type="match status" value="1"/>
</dbReference>
<dbReference type="EMBL" id="BAABRN010000036">
    <property type="protein sequence ID" value="GAA5503064.1"/>
    <property type="molecule type" value="Genomic_DNA"/>
</dbReference>
<dbReference type="InterPro" id="IPR002838">
    <property type="entry name" value="AIM24"/>
</dbReference>
<dbReference type="Proteomes" id="UP001458946">
    <property type="component" value="Unassembled WGS sequence"/>
</dbReference>
<dbReference type="RefSeq" id="WP_353543037.1">
    <property type="nucleotide sequence ID" value="NZ_BAABRN010000036.1"/>
</dbReference>
<dbReference type="Pfam" id="PF01987">
    <property type="entry name" value="AIM24"/>
    <property type="match status" value="1"/>
</dbReference>